<feature type="compositionally biased region" description="Low complexity" evidence="29">
    <location>
        <begin position="1084"/>
        <end position="1094"/>
    </location>
</feature>
<dbReference type="InterPro" id="IPR050236">
    <property type="entry name" value="Ser_Thr_kinase_AGC"/>
</dbReference>
<evidence type="ECO:0000256" key="21">
    <source>
        <dbReference type="ARBA" id="ARBA00023242"/>
    </source>
</evidence>
<keyword evidence="17" id="KW-0418">Kinase</keyword>
<name>A0A974CIW5_XENLA</name>
<evidence type="ECO:0000256" key="16">
    <source>
        <dbReference type="ARBA" id="ARBA00022776"/>
    </source>
</evidence>
<evidence type="ECO:0000256" key="6">
    <source>
        <dbReference type="ARBA" id="ARBA00010020"/>
    </source>
</evidence>
<comment type="catalytic activity">
    <reaction evidence="25">
        <text>L-threonyl-[protein] + ATP = O-phospho-L-threonyl-[protein] + ADP + H(+)</text>
        <dbReference type="Rhea" id="RHEA:46608"/>
        <dbReference type="Rhea" id="RHEA-COMP:11060"/>
        <dbReference type="Rhea" id="RHEA-COMP:11605"/>
        <dbReference type="ChEBI" id="CHEBI:15378"/>
        <dbReference type="ChEBI" id="CHEBI:30013"/>
        <dbReference type="ChEBI" id="CHEBI:30616"/>
        <dbReference type="ChEBI" id="CHEBI:61977"/>
        <dbReference type="ChEBI" id="CHEBI:456216"/>
        <dbReference type="EC" id="2.7.11.1"/>
    </reaction>
</comment>
<evidence type="ECO:0000256" key="8">
    <source>
        <dbReference type="ARBA" id="ARBA00022148"/>
    </source>
</evidence>
<dbReference type="GO" id="GO:0004674">
    <property type="term" value="F:protein serine/threonine kinase activity"/>
    <property type="evidence" value="ECO:0007669"/>
    <property type="project" value="UniProtKB-KW"/>
</dbReference>
<comment type="subcellular location">
    <subcellularLocation>
        <location evidence="3">Cell projection</location>
        <location evidence="3">Filopodium</location>
    </subcellularLocation>
    <subcellularLocation>
        <location evidence="4">Cell projection</location>
        <location evidence="4">Lamellipodium</location>
    </subcellularLocation>
    <subcellularLocation>
        <location evidence="2">Cytoplasm</location>
        <location evidence="2">Cytoskeleton</location>
        <location evidence="2">Microtubule organizing center</location>
        <location evidence="2">Centrosome</location>
    </subcellularLocation>
    <subcellularLocation>
        <location evidence="1">Nucleus</location>
    </subcellularLocation>
</comment>
<feature type="compositionally biased region" description="Pro residues" evidence="29">
    <location>
        <begin position="1202"/>
        <end position="1212"/>
    </location>
</feature>
<evidence type="ECO:0000256" key="11">
    <source>
        <dbReference type="ARBA" id="ARBA00022527"/>
    </source>
</evidence>
<dbReference type="GO" id="GO:0035556">
    <property type="term" value="P:intracellular signal transduction"/>
    <property type="evidence" value="ECO:0007669"/>
    <property type="project" value="TreeGrafter"/>
</dbReference>
<dbReference type="Proteomes" id="UP000694892">
    <property type="component" value="Chromosome 6S"/>
</dbReference>
<feature type="compositionally biased region" description="Pro residues" evidence="29">
    <location>
        <begin position="1014"/>
        <end position="1023"/>
    </location>
</feature>
<dbReference type="PANTHER" id="PTHR24356">
    <property type="entry name" value="SERINE/THREONINE-PROTEIN KINASE"/>
    <property type="match status" value="1"/>
</dbReference>
<dbReference type="Pfam" id="PF00069">
    <property type="entry name" value="Pkinase"/>
    <property type="match status" value="2"/>
</dbReference>
<dbReference type="Pfam" id="PF07815">
    <property type="entry name" value="Abi_HHR"/>
    <property type="match status" value="1"/>
</dbReference>
<evidence type="ECO:0000256" key="28">
    <source>
        <dbReference type="PROSITE-ProRule" id="PRU00192"/>
    </source>
</evidence>
<evidence type="ECO:0000256" key="24">
    <source>
        <dbReference type="ARBA" id="ARBA00033099"/>
    </source>
</evidence>
<keyword evidence="10" id="KW-0963">Cytoplasm</keyword>
<evidence type="ECO:0000256" key="10">
    <source>
        <dbReference type="ARBA" id="ARBA00022490"/>
    </source>
</evidence>
<evidence type="ECO:0000313" key="34">
    <source>
        <dbReference type="EMBL" id="OCT73933.1"/>
    </source>
</evidence>
<dbReference type="Pfam" id="PF00018">
    <property type="entry name" value="SH3_1"/>
    <property type="match status" value="1"/>
</dbReference>
<feature type="region of interest" description="Disordered" evidence="29">
    <location>
        <begin position="516"/>
        <end position="542"/>
    </location>
</feature>
<evidence type="ECO:0000256" key="19">
    <source>
        <dbReference type="ARBA" id="ARBA00023054"/>
    </source>
</evidence>
<feature type="region of interest" description="Disordered" evidence="29">
    <location>
        <begin position="410"/>
        <end position="437"/>
    </location>
</feature>
<reference evidence="35" key="1">
    <citation type="journal article" date="2016" name="Nature">
        <title>Genome evolution in the allotetraploid frog Xenopus laevis.</title>
        <authorList>
            <person name="Session A.M."/>
            <person name="Uno Y."/>
            <person name="Kwon T."/>
            <person name="Chapman J.A."/>
            <person name="Toyoda A."/>
            <person name="Takahashi S."/>
            <person name="Fukui A."/>
            <person name="Hikosaka A."/>
            <person name="Suzuki A."/>
            <person name="Kondo M."/>
            <person name="van Heeringen S.J."/>
            <person name="Quigley I."/>
            <person name="Heinz S."/>
            <person name="Ogino H."/>
            <person name="Ochi H."/>
            <person name="Hellsten U."/>
            <person name="Lyons J.B."/>
            <person name="Simakov O."/>
            <person name="Putnam N."/>
            <person name="Stites J."/>
            <person name="Kuroki Y."/>
            <person name="Tanaka T."/>
            <person name="Michiue T."/>
            <person name="Watanabe M."/>
            <person name="Bogdanovic O."/>
            <person name="Lister R."/>
            <person name="Georgiou G."/>
            <person name="Paranjpe S.S."/>
            <person name="van Kruijsbergen I."/>
            <person name="Shu S."/>
            <person name="Carlson J."/>
            <person name="Kinoshita T."/>
            <person name="Ohta Y."/>
            <person name="Mawaribuchi S."/>
            <person name="Jenkins J."/>
            <person name="Grimwood J."/>
            <person name="Schmutz J."/>
            <person name="Mitros T."/>
            <person name="Mozaffari S.V."/>
            <person name="Suzuki Y."/>
            <person name="Haramoto Y."/>
            <person name="Yamamoto T.S."/>
            <person name="Takagi C."/>
            <person name="Heald R."/>
            <person name="Miller K."/>
            <person name="Haudenschild C."/>
            <person name="Kitzman J."/>
            <person name="Nakayama T."/>
            <person name="Izutsu Y."/>
            <person name="Robert J."/>
            <person name="Fortriede J."/>
            <person name="Burns K."/>
            <person name="Lotay V."/>
            <person name="Karimi K."/>
            <person name="Yasuoka Y."/>
            <person name="Dichmann D.S."/>
            <person name="Flajnik M.F."/>
            <person name="Houston D.W."/>
            <person name="Shendure J."/>
            <person name="DuPasquier L."/>
            <person name="Vize P.D."/>
            <person name="Zorn A.M."/>
            <person name="Ito M."/>
            <person name="Marcotte E.M."/>
            <person name="Wallingford J.B."/>
            <person name="Ito Y."/>
            <person name="Asashima M."/>
            <person name="Ueno N."/>
            <person name="Matsuda Y."/>
            <person name="Veenstra G.J."/>
            <person name="Fujiyama A."/>
            <person name="Harland R.M."/>
            <person name="Taira M."/>
            <person name="Rokhsar D.S."/>
        </authorList>
    </citation>
    <scope>NUCLEOTIDE SEQUENCE [LARGE SCALE GENOMIC DNA]</scope>
    <source>
        <strain evidence="35">J</strain>
    </source>
</reference>
<feature type="domain" description="T-SNARE coiled-coil homology" evidence="32">
    <location>
        <begin position="886"/>
        <end position="948"/>
    </location>
</feature>
<keyword evidence="12" id="KW-0597">Phosphoprotein</keyword>
<feature type="compositionally biased region" description="Polar residues" evidence="29">
    <location>
        <begin position="1001"/>
        <end position="1011"/>
    </location>
</feature>
<dbReference type="EC" id="2.7.11.1" evidence="7"/>
<keyword evidence="13" id="KW-0132">Cell division</keyword>
<evidence type="ECO:0000256" key="17">
    <source>
        <dbReference type="ARBA" id="ARBA00022777"/>
    </source>
</evidence>
<dbReference type="GO" id="GO:0005634">
    <property type="term" value="C:nucleus"/>
    <property type="evidence" value="ECO:0007669"/>
    <property type="project" value="UniProtKB-SubCell"/>
</dbReference>
<evidence type="ECO:0000259" key="30">
    <source>
        <dbReference type="PROSITE" id="PS50002"/>
    </source>
</evidence>
<dbReference type="PROSITE" id="PS00108">
    <property type="entry name" value="PROTEIN_KINASE_ST"/>
    <property type="match status" value="1"/>
</dbReference>
<proteinExistence type="inferred from homology"/>
<dbReference type="PROSITE" id="PS50002">
    <property type="entry name" value="SH3"/>
    <property type="match status" value="1"/>
</dbReference>
<dbReference type="InterPro" id="IPR001452">
    <property type="entry name" value="SH3_domain"/>
</dbReference>
<evidence type="ECO:0000259" key="31">
    <source>
        <dbReference type="PROSITE" id="PS50011"/>
    </source>
</evidence>
<evidence type="ECO:0000259" key="33">
    <source>
        <dbReference type="PROSITE" id="PS51285"/>
    </source>
</evidence>
<evidence type="ECO:0000256" key="2">
    <source>
        <dbReference type="ARBA" id="ARBA00004300"/>
    </source>
</evidence>
<dbReference type="InterPro" id="IPR037638">
    <property type="entry name" value="MASTL_STKc"/>
</dbReference>
<dbReference type="FunFam" id="3.30.200.20:FF:000277">
    <property type="entry name" value="serine/threonine-protein kinase greatwall isoform X1"/>
    <property type="match status" value="1"/>
</dbReference>
<gene>
    <name evidence="34" type="ORF">XELAEV_18032894mg</name>
</gene>
<keyword evidence="19" id="KW-0175">Coiled coil</keyword>
<keyword evidence="22" id="KW-0966">Cell projection</keyword>
<dbReference type="PROSITE" id="PS50192">
    <property type="entry name" value="T_SNARE"/>
    <property type="match status" value="1"/>
</dbReference>
<keyword evidence="16" id="KW-0498">Mitosis</keyword>
<dbReference type="PRINTS" id="PR00452">
    <property type="entry name" value="SH3DOMAIN"/>
</dbReference>
<dbReference type="OMA" id="RETPLKM"/>
<dbReference type="InterPro" id="IPR000961">
    <property type="entry name" value="AGC-kinase_C"/>
</dbReference>
<dbReference type="InterPro" id="IPR011009">
    <property type="entry name" value="Kinase-like_dom_sf"/>
</dbReference>
<dbReference type="GO" id="GO:0030027">
    <property type="term" value="C:lamellipodium"/>
    <property type="evidence" value="ECO:0007669"/>
    <property type="project" value="UniProtKB-SubCell"/>
</dbReference>
<evidence type="ECO:0000256" key="5">
    <source>
        <dbReference type="ARBA" id="ARBA00009903"/>
    </source>
</evidence>
<dbReference type="InterPro" id="IPR035725">
    <property type="entry name" value="Abi1_SH3"/>
</dbReference>
<feature type="domain" description="Protein kinase" evidence="31">
    <location>
        <begin position="33"/>
        <end position="842"/>
    </location>
</feature>
<dbReference type="SMART" id="SM00326">
    <property type="entry name" value="SH3"/>
    <property type="match status" value="1"/>
</dbReference>
<keyword evidence="21" id="KW-0539">Nucleus</keyword>
<dbReference type="Gene3D" id="6.10.140.1620">
    <property type="match status" value="1"/>
</dbReference>
<evidence type="ECO:0000256" key="3">
    <source>
        <dbReference type="ARBA" id="ARBA00004486"/>
    </source>
</evidence>
<evidence type="ECO:0000256" key="4">
    <source>
        <dbReference type="ARBA" id="ARBA00004510"/>
    </source>
</evidence>
<dbReference type="PROSITE" id="PS50011">
    <property type="entry name" value="PROTEIN_KINASE_DOM"/>
    <property type="match status" value="1"/>
</dbReference>
<evidence type="ECO:0000256" key="1">
    <source>
        <dbReference type="ARBA" id="ARBA00004123"/>
    </source>
</evidence>
<dbReference type="FunFam" id="1.10.510.10:FF:000278">
    <property type="entry name" value="serine/threonine-protein kinase greatwall isoform X1"/>
    <property type="match status" value="1"/>
</dbReference>
<evidence type="ECO:0000256" key="22">
    <source>
        <dbReference type="ARBA" id="ARBA00023273"/>
    </source>
</evidence>
<keyword evidence="14" id="KW-0808">Transferase</keyword>
<evidence type="ECO:0000256" key="20">
    <source>
        <dbReference type="ARBA" id="ARBA00023212"/>
    </source>
</evidence>
<evidence type="ECO:0000256" key="14">
    <source>
        <dbReference type="ARBA" id="ARBA00022679"/>
    </source>
</evidence>
<evidence type="ECO:0000256" key="18">
    <source>
        <dbReference type="ARBA" id="ARBA00022840"/>
    </source>
</evidence>
<dbReference type="InterPro" id="IPR000719">
    <property type="entry name" value="Prot_kinase_dom"/>
</dbReference>
<feature type="region of interest" description="Disordered" evidence="29">
    <location>
        <begin position="995"/>
        <end position="1183"/>
    </location>
</feature>
<dbReference type="CDD" id="cd05610">
    <property type="entry name" value="STKc_MASTL"/>
    <property type="match status" value="1"/>
</dbReference>
<evidence type="ECO:0000256" key="15">
    <source>
        <dbReference type="ARBA" id="ARBA00022741"/>
    </source>
</evidence>
<evidence type="ECO:0000259" key="32">
    <source>
        <dbReference type="PROSITE" id="PS50192"/>
    </source>
</evidence>
<dbReference type="InterPro" id="IPR036028">
    <property type="entry name" value="SH3-like_dom_sf"/>
</dbReference>
<dbReference type="SMART" id="SM00220">
    <property type="entry name" value="S_TKc"/>
    <property type="match status" value="1"/>
</dbReference>
<sequence length="1317" mass="144735">MGAIVAETSQNGDTSLCPEKKFTVPRPPSIEEFGIVKPISRGAFGKVYLARRKNNSKLFAVKVVKKADMINKNMVQQVQAERDALALSKSPFIVHLYYSLQSANNIYLAMEYLIGGDVKSLLHIYGYFDEEMSIKYISEVALALDYLHRHGIIHRDLKPDNMLISNEGHIKLTDFGLSKVTLKRELSMMDILTTPSMAKPKRDYSRTPGQVLSLISSLGFNTPAGGRTQGSLTQQTEGMRGNASTPLLMKKRESSVKGSKLMISCPEASLSSPSMPVKCLTPNLLKCRTRFPTSSTSSQSRICLSSLESECDMSPRWENCSQDAEVPPYLNSSRVKDCSLEQAMSKKPMGSSASHNLKHLEFAFSPIVDRRTEKKASFQDETGELRDTPLATLNAKGVIRKCLYENKEQEKPEDCAKSGQGEVGKLTSSPDSPPWLANGSLAPIQFNDEETTEKMGVKRNHDLVEKSPEQELLQDKKTNTVYKRGCAITSYPVSQSTGLTMEINSLFLSELRSSTNNYTSDRKSEDDYISTPRTPKKLESANPVAKNLLCELDDNCERDGELSSNSEGKESLNQDSDSSSTGMSVTENQIERELCHVDKSIKELSFEESASESNEETTPENKGIAFMAENKKMQSKHQPNTSSLPDSLQHVLASPAVVNAMTNHRRKPIVVFRSYNSTINASNMSEPSKISMNSADKIHFSLGCTGSFPMAVTPVQKKVQGLTETPYRTPKSVRRGGVQAENERILGTPDYLAPELLLGKSHGPAVDWWALGVCLFEFLTGIPPFNDETPSQVFQNILNRDIPWPEEEETLSVNAQSTIEILLAIDHTKRAGLKELKAHPLFHGIEWDDLQNQPMPFVPQPDDETDTTYFEARNNAQHLKAPDKRKALEETKAYTTQSLASVAYQINALANNVLQLLDIQASQLRRMESSINHISQTVDIHKEKVARREIGILTTNKNAARSHKIIAPASIERPVRYIRKPVDYTVLDDVGHGIKHGGNQAARTGTLTRTNPPTQKPPSPPMPSRGTLGRNTPYKTLEPVKPPTVPNDYMTSPARLGSQHSPGRTASLNQRPRTHSGSSGGSGSRENSGSSSIGIPIAVPTPSPPTVGQVGTGSAPASQFGSMTRQISRHNSTTSSASSGGYRRTPSVTSQFSGQPHVNGGPLYSQNSISIASPPPPMLQLTPQIPLTGFVARVQENIADSPTPPPPPPPDEIPMFDDSPPPPPPPPVDYEEEEAAVVQYNDPYADGDPTWAPKIYLEKVVAIYDYSKDKADELSFMEGSIIYVIKKNDDGWYEGVSNGVTGLFPGNYVEAVMHYAD</sequence>
<evidence type="ECO:0000256" key="23">
    <source>
        <dbReference type="ARBA" id="ARBA00023306"/>
    </source>
</evidence>
<keyword evidence="11" id="KW-0723">Serine/threonine-protein kinase</keyword>
<evidence type="ECO:0000256" key="27">
    <source>
        <dbReference type="ARBA" id="ARBA00056223"/>
    </source>
</evidence>
<comment type="catalytic activity">
    <reaction evidence="26">
        <text>L-seryl-[protein] + ATP = O-phospho-L-seryl-[protein] + ADP + H(+)</text>
        <dbReference type="Rhea" id="RHEA:17989"/>
        <dbReference type="Rhea" id="RHEA-COMP:9863"/>
        <dbReference type="Rhea" id="RHEA-COMP:11604"/>
        <dbReference type="ChEBI" id="CHEBI:15378"/>
        <dbReference type="ChEBI" id="CHEBI:29999"/>
        <dbReference type="ChEBI" id="CHEBI:30616"/>
        <dbReference type="ChEBI" id="CHEBI:83421"/>
        <dbReference type="ChEBI" id="CHEBI:456216"/>
        <dbReference type="EC" id="2.7.11.1"/>
    </reaction>
</comment>
<dbReference type="Gene3D" id="3.30.200.20">
    <property type="entry name" value="Phosphorylase Kinase, domain 1"/>
    <property type="match status" value="1"/>
</dbReference>
<feature type="compositionally biased region" description="Polar residues" evidence="29">
    <location>
        <begin position="573"/>
        <end position="585"/>
    </location>
</feature>
<keyword evidence="15" id="KW-0547">Nucleotide-binding</keyword>
<feature type="compositionally biased region" description="Polar residues" evidence="29">
    <location>
        <begin position="1146"/>
        <end position="1156"/>
    </location>
</feature>
<evidence type="ECO:0000313" key="35">
    <source>
        <dbReference type="Proteomes" id="UP000694892"/>
    </source>
</evidence>
<dbReference type="GO" id="GO:0005524">
    <property type="term" value="F:ATP binding"/>
    <property type="evidence" value="ECO:0007669"/>
    <property type="project" value="UniProtKB-KW"/>
</dbReference>
<feature type="compositionally biased region" description="Basic and acidic residues" evidence="29">
    <location>
        <begin position="558"/>
        <end position="572"/>
    </location>
</feature>
<organism evidence="34 35">
    <name type="scientific">Xenopus laevis</name>
    <name type="common">African clawed frog</name>
    <dbReference type="NCBI Taxonomy" id="8355"/>
    <lineage>
        <taxon>Eukaryota</taxon>
        <taxon>Metazoa</taxon>
        <taxon>Chordata</taxon>
        <taxon>Craniata</taxon>
        <taxon>Vertebrata</taxon>
        <taxon>Euteleostomi</taxon>
        <taxon>Amphibia</taxon>
        <taxon>Batrachia</taxon>
        <taxon>Anura</taxon>
        <taxon>Pipoidea</taxon>
        <taxon>Pipidae</taxon>
        <taxon>Xenopodinae</taxon>
        <taxon>Xenopus</taxon>
        <taxon>Xenopus</taxon>
    </lineage>
</organism>
<dbReference type="InterPro" id="IPR008271">
    <property type="entry name" value="Ser/Thr_kinase_AS"/>
</dbReference>
<feature type="region of interest" description="Disordered" evidence="29">
    <location>
        <begin position="1197"/>
        <end position="1230"/>
    </location>
</feature>
<keyword evidence="18" id="KW-0067">ATP-binding</keyword>
<comment type="similarity">
    <text evidence="6">Belongs to the ABI family.</text>
</comment>
<dbReference type="CDD" id="cd11971">
    <property type="entry name" value="SH3_Abi1"/>
    <property type="match status" value="1"/>
</dbReference>
<feature type="compositionally biased region" description="Polar residues" evidence="29">
    <location>
        <begin position="1058"/>
        <end position="1071"/>
    </location>
</feature>
<keyword evidence="20" id="KW-0206">Cytoskeleton</keyword>
<dbReference type="InterPro" id="IPR012849">
    <property type="entry name" value="Abl-interactor_HHR_dom"/>
</dbReference>
<feature type="domain" description="AGC-kinase C-terminal" evidence="33">
    <location>
        <begin position="843"/>
        <end position="914"/>
    </location>
</feature>
<feature type="compositionally biased region" description="Pro residues" evidence="29">
    <location>
        <begin position="1219"/>
        <end position="1228"/>
    </location>
</feature>
<dbReference type="GO" id="GO:0051301">
    <property type="term" value="P:cell division"/>
    <property type="evidence" value="ECO:0007669"/>
    <property type="project" value="UniProtKB-KW"/>
</dbReference>
<evidence type="ECO:0000256" key="12">
    <source>
        <dbReference type="ARBA" id="ARBA00022553"/>
    </source>
</evidence>
<feature type="compositionally biased region" description="Low complexity" evidence="29">
    <location>
        <begin position="1132"/>
        <end position="1141"/>
    </location>
</feature>
<dbReference type="SUPFAM" id="SSF50044">
    <property type="entry name" value="SH3-domain"/>
    <property type="match status" value="1"/>
</dbReference>
<dbReference type="GO" id="GO:0005813">
    <property type="term" value="C:centrosome"/>
    <property type="evidence" value="ECO:0007669"/>
    <property type="project" value="UniProtKB-SubCell"/>
</dbReference>
<evidence type="ECO:0000256" key="9">
    <source>
        <dbReference type="ARBA" id="ARBA00022443"/>
    </source>
</evidence>
<feature type="region of interest" description="Disordered" evidence="29">
    <location>
        <begin position="558"/>
        <end position="585"/>
    </location>
</feature>
<feature type="compositionally biased region" description="Polar residues" evidence="29">
    <location>
        <begin position="1115"/>
        <end position="1131"/>
    </location>
</feature>
<dbReference type="FunFam" id="2.30.30.40:FF:000002">
    <property type="entry name" value="abl interactor 1 isoform X1"/>
    <property type="match status" value="1"/>
</dbReference>
<dbReference type="FunFam" id="1.10.510.10:FF:000484">
    <property type="entry name" value="Serine/threonine-protein kinase greatwall, putative"/>
    <property type="match status" value="1"/>
</dbReference>
<evidence type="ECO:0000256" key="26">
    <source>
        <dbReference type="ARBA" id="ARBA00048679"/>
    </source>
</evidence>
<keyword evidence="9 28" id="KW-0728">SH3 domain</keyword>
<keyword evidence="23" id="KW-0131">Cell cycle</keyword>
<feature type="domain" description="SH3" evidence="30">
    <location>
        <begin position="1255"/>
        <end position="1314"/>
    </location>
</feature>
<dbReference type="EMBL" id="CM004477">
    <property type="protein sequence ID" value="OCT73933.1"/>
    <property type="molecule type" value="Genomic_DNA"/>
</dbReference>
<comment type="function">
    <text evidence="27">Serine/threonine kinase that plays a key role in M phase by acting as a regulator of mitosis entry and maintenance. Acts by promoting the inactivation of protein phosphatase 2A (PP2A) during M phase: does not directly inhibit PP2A but acts by mediating phosphorylation and subsequent activation of arpp19 and ensa at 'Ser-67', 2 phosphatase inhibitors that specifically inhibit the ppp2r2d (PR55-delta) subunit of PP2A. Inactivation of PP2A during M phase is essential to keep cyclin-B1-CDK1 activity high. Following DNA damage, it is also involved in checkpoint recovery by being inhibited.</text>
</comment>
<evidence type="ECO:0000256" key="13">
    <source>
        <dbReference type="ARBA" id="ARBA00022618"/>
    </source>
</evidence>
<evidence type="ECO:0000256" key="7">
    <source>
        <dbReference type="ARBA" id="ARBA00012513"/>
    </source>
</evidence>
<dbReference type="PANTHER" id="PTHR24356:SF1">
    <property type="entry name" value="SERINE_THREONINE-PROTEIN KINASE GREATWALL"/>
    <property type="match status" value="1"/>
</dbReference>
<evidence type="ECO:0000256" key="25">
    <source>
        <dbReference type="ARBA" id="ARBA00047899"/>
    </source>
</evidence>
<protein>
    <recommendedName>
        <fullName evidence="8">Serine/threonine-protein kinase greatwall</fullName>
        <ecNumber evidence="7">2.7.11.1</ecNumber>
    </recommendedName>
    <alternativeName>
        <fullName evidence="24">Microtubule-associated serine/threonine-protein kinase-like</fullName>
    </alternativeName>
</protein>
<dbReference type="Gene3D" id="1.10.510.10">
    <property type="entry name" value="Transferase(Phosphotransferase) domain 1"/>
    <property type="match status" value="2"/>
</dbReference>
<dbReference type="PROSITE" id="PS51285">
    <property type="entry name" value="AGC_KINASE_CTER"/>
    <property type="match status" value="1"/>
</dbReference>
<dbReference type="InterPro" id="IPR000727">
    <property type="entry name" value="T_SNARE_dom"/>
</dbReference>
<dbReference type="GO" id="GO:0030175">
    <property type="term" value="C:filopodium"/>
    <property type="evidence" value="ECO:0007669"/>
    <property type="project" value="UniProtKB-SubCell"/>
</dbReference>
<accession>A0A974CIW5</accession>
<dbReference type="SUPFAM" id="SSF56112">
    <property type="entry name" value="Protein kinase-like (PK-like)"/>
    <property type="match status" value="1"/>
</dbReference>
<evidence type="ECO:0000256" key="29">
    <source>
        <dbReference type="SAM" id="MobiDB-lite"/>
    </source>
</evidence>
<dbReference type="Gene3D" id="2.30.30.40">
    <property type="entry name" value="SH3 Domains"/>
    <property type="match status" value="1"/>
</dbReference>
<comment type="similarity">
    <text evidence="5">Belongs to the protein kinase superfamily. AGC Ser/Thr protein kinase family.</text>
</comment>